<evidence type="ECO:0000313" key="1">
    <source>
        <dbReference type="EMBL" id="GHI82658.1"/>
    </source>
</evidence>
<sequence>MNVDLSPVAILRSAGVPASVMDRLIEPELCALLDTATDGAALDHARSAVAHADRELAALCHDPVIRDAAAVANADIHDNALVPFAEGAVRRRRKRARSVVALLQRLATKNDTAGGYGPMDLVRFGGVADLAQPPATSGVCAERAGLVSWWVVDLLAAAIRSDPAVAPLLPHRLASGVGRDGDHLLVGDRRIRISAQERAGLASPPAAEGGDALPRLRRAGLVGPDLPVPAAHTDPLAAVIGSLAAAGGAGAVWAERLTELRELAQRTADAPAAAQRDLAAEIRRRVENITGALPERPRGRFYSDRDVLYQEGRGAAGEYGIGGDLLDRLRDGLDPVCRLAAVHGHQRFLDASAVLRERTGEGPLRLLDAMRHIGELGDLAGAADGGSAGRLREELGKLWPEEGGDLDPGRLAELLDKWPASELSLLSPDLMLASGADGSVHDARLVLGELHSNLQTFGLFEHFWPDSGMRDWFTGSGDLADRLVQFTAPRSQGKAFLAELPTRSIEVSAASARPSAVDFADVTVQWRGGVPLLVLPDGEQRTLVPGDPSNPLYLALSPHTGLMPSLRSGPRVPELSAGGVVLQREQRRLPRPALGKDLDERFVTMRRWRAAHALPERVFVRVAGQPKPFYVDFRNPLLVDLLAHWTAPGDELLLSPMLPGPDQLWLERGTDRFCAELRISAVVRRNP</sequence>
<proteinExistence type="predicted"/>
<accession>A0A919GWX0</accession>
<comment type="caution">
    <text evidence="1">The sequence shown here is derived from an EMBL/GenBank/DDBJ whole genome shotgun (WGS) entry which is preliminary data.</text>
</comment>
<organism evidence="1 2">
    <name type="scientific">Streptomyces xanthophaeus</name>
    <dbReference type="NCBI Taxonomy" id="67385"/>
    <lineage>
        <taxon>Bacteria</taxon>
        <taxon>Bacillati</taxon>
        <taxon>Actinomycetota</taxon>
        <taxon>Actinomycetes</taxon>
        <taxon>Kitasatosporales</taxon>
        <taxon>Streptomycetaceae</taxon>
        <taxon>Streptomyces</taxon>
    </lineage>
</organism>
<dbReference type="Proteomes" id="UP000600026">
    <property type="component" value="Unassembled WGS sequence"/>
</dbReference>
<keyword evidence="2" id="KW-1185">Reference proteome</keyword>
<dbReference type="RefSeq" id="WP_031148917.1">
    <property type="nucleotide sequence ID" value="NZ_BNEE01000002.1"/>
</dbReference>
<gene>
    <name evidence="1" type="ORF">Sxan_00220</name>
</gene>
<dbReference type="AlphaFoldDB" id="A0A919GWX0"/>
<protein>
    <submittedName>
        <fullName evidence="1">Lantibiotic dehydratase</fullName>
    </submittedName>
</protein>
<dbReference type="EMBL" id="BNEE01000002">
    <property type="protein sequence ID" value="GHI82658.1"/>
    <property type="molecule type" value="Genomic_DNA"/>
</dbReference>
<evidence type="ECO:0000313" key="2">
    <source>
        <dbReference type="Proteomes" id="UP000600026"/>
    </source>
</evidence>
<name>A0A919GWX0_9ACTN</name>
<dbReference type="OrthoDB" id="8428173at2"/>
<reference evidence="1" key="1">
    <citation type="submission" date="2020-09" db="EMBL/GenBank/DDBJ databases">
        <title>Whole genome shotgun sequence of Streptomyces xanthophaeus NBRC 12829.</title>
        <authorList>
            <person name="Komaki H."/>
            <person name="Tamura T."/>
        </authorList>
    </citation>
    <scope>NUCLEOTIDE SEQUENCE</scope>
    <source>
        <strain evidence="1">NBRC 12829</strain>
    </source>
</reference>